<dbReference type="GO" id="GO:0030246">
    <property type="term" value="F:carbohydrate binding"/>
    <property type="evidence" value="ECO:0007669"/>
    <property type="project" value="UniProtKB-KW"/>
</dbReference>
<organism evidence="11 12">
    <name type="scientific">Campylobacter iguaniorum</name>
    <dbReference type="NCBI Taxonomy" id="1244531"/>
    <lineage>
        <taxon>Bacteria</taxon>
        <taxon>Pseudomonadati</taxon>
        <taxon>Campylobacterota</taxon>
        <taxon>Epsilonproteobacteria</taxon>
        <taxon>Campylobacterales</taxon>
        <taxon>Campylobacteraceae</taxon>
        <taxon>Campylobacter</taxon>
    </lineage>
</organism>
<evidence type="ECO:0000256" key="6">
    <source>
        <dbReference type="ARBA" id="ARBA00023136"/>
    </source>
</evidence>
<dbReference type="AlphaFoldDB" id="A0A076F8D7"/>
<evidence type="ECO:0000256" key="2">
    <source>
        <dbReference type="ARBA" id="ARBA00022656"/>
    </source>
</evidence>
<evidence type="ECO:0000256" key="8">
    <source>
        <dbReference type="ARBA" id="ARBA00023237"/>
    </source>
</evidence>
<dbReference type="PATRIC" id="fig|1244531.5.peg.77"/>
<dbReference type="Gene3D" id="2.80.10.50">
    <property type="match status" value="1"/>
</dbReference>
<protein>
    <submittedName>
        <fullName evidence="11">Cytolethal distending toxin, subunit CdtC</fullName>
    </submittedName>
</protein>
<evidence type="ECO:0000313" key="12">
    <source>
        <dbReference type="Proteomes" id="UP000028486"/>
    </source>
</evidence>
<evidence type="ECO:0000256" key="5">
    <source>
        <dbReference type="ARBA" id="ARBA00023026"/>
    </source>
</evidence>
<comment type="subcellular location">
    <subcellularLocation>
        <location evidence="1">Cell outer membrane</location>
        <topology evidence="1">Lipid-anchor</topology>
    </subcellularLocation>
</comment>
<keyword evidence="7" id="KW-0564">Palmitate</keyword>
<reference evidence="12" key="1">
    <citation type="journal article" date="2014" name="Genome Announc.">
        <title>Complete Genome Sequence of Campylobacter iguaniorum Strain 1485ET, Isolated from a Bearded Dragon (Pogona vitticeps).</title>
        <authorList>
            <person name="Gilbert M.J."/>
            <person name="Miller W.G."/>
            <person name="Yee E."/>
            <person name="Kik M."/>
            <person name="Wagenaar J.A."/>
            <person name="Duim B."/>
        </authorList>
    </citation>
    <scope>NUCLEOTIDE SEQUENCE [LARGE SCALE GENOMIC DNA]</scope>
    <source>
        <strain evidence="12">1485E</strain>
    </source>
</reference>
<dbReference type="SUPFAM" id="SSF50370">
    <property type="entry name" value="Ricin B-like lectins"/>
    <property type="match status" value="1"/>
</dbReference>
<keyword evidence="5" id="KW-0843">Virulence</keyword>
<proteinExistence type="predicted"/>
<keyword evidence="8" id="KW-0998">Cell outer membrane</keyword>
<dbReference type="STRING" id="1244531.CIG2463D_0072"/>
<evidence type="ECO:0000256" key="4">
    <source>
        <dbReference type="ARBA" id="ARBA00022734"/>
    </source>
</evidence>
<dbReference type="PROSITE" id="PS50231">
    <property type="entry name" value="RICIN_B_LECTIN"/>
    <property type="match status" value="1"/>
</dbReference>
<evidence type="ECO:0000256" key="9">
    <source>
        <dbReference type="ARBA" id="ARBA00023288"/>
    </source>
</evidence>
<dbReference type="Proteomes" id="UP000028486">
    <property type="component" value="Chromosome"/>
</dbReference>
<keyword evidence="9" id="KW-0449">Lipoprotein</keyword>
<dbReference type="Pfam" id="PF03498">
    <property type="entry name" value="CDtoxinA"/>
    <property type="match status" value="1"/>
</dbReference>
<evidence type="ECO:0000256" key="10">
    <source>
        <dbReference type="SAM" id="SignalP"/>
    </source>
</evidence>
<dbReference type="InterPro" id="IPR035992">
    <property type="entry name" value="Ricin_B-like_lectins"/>
</dbReference>
<dbReference type="InterPro" id="IPR003558">
    <property type="entry name" value="CDtoxinA/C"/>
</dbReference>
<dbReference type="CDD" id="cd23413">
    <property type="entry name" value="beta-trefoil_Ricin_CdtC"/>
    <property type="match status" value="1"/>
</dbReference>
<dbReference type="RefSeq" id="WP_038452506.1">
    <property type="nucleotide sequence ID" value="NZ_CP009043.1"/>
</dbReference>
<feature type="signal peptide" evidence="10">
    <location>
        <begin position="1"/>
        <end position="19"/>
    </location>
</feature>
<dbReference type="OrthoDB" id="5322270at2"/>
<keyword evidence="2" id="KW-0800">Toxin</keyword>
<evidence type="ECO:0000256" key="1">
    <source>
        <dbReference type="ARBA" id="ARBA00004459"/>
    </source>
</evidence>
<keyword evidence="6" id="KW-0472">Membrane</keyword>
<dbReference type="EMBL" id="CP009043">
    <property type="protein sequence ID" value="AII13948.1"/>
    <property type="molecule type" value="Genomic_DNA"/>
</dbReference>
<keyword evidence="3 10" id="KW-0732">Signal</keyword>
<dbReference type="GO" id="GO:0090729">
    <property type="term" value="F:toxin activity"/>
    <property type="evidence" value="ECO:0007669"/>
    <property type="project" value="UniProtKB-KW"/>
</dbReference>
<evidence type="ECO:0000256" key="3">
    <source>
        <dbReference type="ARBA" id="ARBA00022729"/>
    </source>
</evidence>
<dbReference type="KEGG" id="caj:CIG1485E_0069"/>
<feature type="chain" id="PRO_5009743377" evidence="10">
    <location>
        <begin position="20"/>
        <end position="178"/>
    </location>
</feature>
<accession>A0A076F8D7</accession>
<dbReference type="eggNOG" id="ENOG5031910">
    <property type="taxonomic scope" value="Bacteria"/>
</dbReference>
<keyword evidence="4" id="KW-0430">Lectin</keyword>
<dbReference type="HOGENOM" id="CLU_122290_0_0_7"/>
<dbReference type="GO" id="GO:0009279">
    <property type="term" value="C:cell outer membrane"/>
    <property type="evidence" value="ECO:0007669"/>
    <property type="project" value="UniProtKB-SubCell"/>
</dbReference>
<keyword evidence="12" id="KW-1185">Reference proteome</keyword>
<evidence type="ECO:0000313" key="11">
    <source>
        <dbReference type="EMBL" id="AII13948.1"/>
    </source>
</evidence>
<evidence type="ECO:0000256" key="7">
    <source>
        <dbReference type="ARBA" id="ARBA00023139"/>
    </source>
</evidence>
<name>A0A076F8D7_9BACT</name>
<sequence>MKIFIKLLLVISFVIPSFSAEDENVMPLVSLRSLTTGILIAYEDNAPNLIDRNWRLKDVILPFEISKHYPFGNIQFMHPSQTDLCLGLDGAKLTLMKCNNINVGDFRTAFSLLPTTTSAVQIKAVNDLNECLSIGTSTTGTSFSRMGLRSCEFDERFNVRIENLFVLSVPILDSKLVK</sequence>
<gene>
    <name evidence="11" type="primary">cdtC</name>
    <name evidence="11" type="ORF">CIG1485E_0069</name>
</gene>